<comment type="caution">
    <text evidence="2">The sequence shown here is derived from an EMBL/GenBank/DDBJ whole genome shotgun (WGS) entry which is preliminary data.</text>
</comment>
<keyword evidence="3" id="KW-1185">Reference proteome</keyword>
<reference evidence="2 3" key="1">
    <citation type="submission" date="2023-07" db="EMBL/GenBank/DDBJ databases">
        <title>Sorghum-associated microbial communities from plants grown in Nebraska, USA.</title>
        <authorList>
            <person name="Schachtman D."/>
        </authorList>
    </citation>
    <scope>NUCLEOTIDE SEQUENCE [LARGE SCALE GENOMIC DNA]</scope>
    <source>
        <strain evidence="2 3">DS1001</strain>
    </source>
</reference>
<gene>
    <name evidence="2" type="ORF">J2T23_001842</name>
</gene>
<evidence type="ECO:0000256" key="1">
    <source>
        <dbReference type="SAM" id="MobiDB-lite"/>
    </source>
</evidence>
<dbReference type="AlphaFoldDB" id="A0AAJ1WDA3"/>
<dbReference type="EMBL" id="JAUSTB010000005">
    <property type="protein sequence ID" value="MDQ0145949.1"/>
    <property type="molecule type" value="Genomic_DNA"/>
</dbReference>
<evidence type="ECO:0000313" key="2">
    <source>
        <dbReference type="EMBL" id="MDQ0145949.1"/>
    </source>
</evidence>
<evidence type="ECO:0000313" key="3">
    <source>
        <dbReference type="Proteomes" id="UP001239267"/>
    </source>
</evidence>
<feature type="region of interest" description="Disordered" evidence="1">
    <location>
        <begin position="51"/>
        <end position="73"/>
    </location>
</feature>
<name>A0AAJ1WDA3_9MICC</name>
<accession>A0AAJ1WDA3</accession>
<dbReference type="Proteomes" id="UP001239267">
    <property type="component" value="Unassembled WGS sequence"/>
</dbReference>
<organism evidence="2 3">
    <name type="scientific">Pseudarthrobacter niigatensis</name>
    <dbReference type="NCBI Taxonomy" id="369935"/>
    <lineage>
        <taxon>Bacteria</taxon>
        <taxon>Bacillati</taxon>
        <taxon>Actinomycetota</taxon>
        <taxon>Actinomycetes</taxon>
        <taxon>Micrococcales</taxon>
        <taxon>Micrococcaceae</taxon>
        <taxon>Pseudarthrobacter</taxon>
    </lineage>
</organism>
<protein>
    <submittedName>
        <fullName evidence="2">Uncharacterized protein</fullName>
    </submittedName>
</protein>
<dbReference type="RefSeq" id="WP_307359198.1">
    <property type="nucleotide sequence ID" value="NZ_JAUSTB010000005.1"/>
</dbReference>
<proteinExistence type="predicted"/>
<sequence length="73" mass="7336">MGTAAAVEDDGAATVADVEGGEELPGVAGGGWQAVARSRTATAGAKRTIRRETENIGLPSPKVVPAQPQLPVQ</sequence>